<evidence type="ECO:0000256" key="1">
    <source>
        <dbReference type="ARBA" id="ARBA00001771"/>
    </source>
</evidence>
<proteinExistence type="predicted"/>
<keyword evidence="7" id="KW-0547">Nucleotide-binding</keyword>
<evidence type="ECO:0000256" key="5">
    <source>
        <dbReference type="ARBA" id="ARBA00022679"/>
    </source>
</evidence>
<evidence type="ECO:0000256" key="10">
    <source>
        <dbReference type="ARBA" id="ARBA00022842"/>
    </source>
</evidence>
<dbReference type="EMBL" id="JBGMDY010000001">
    <property type="protein sequence ID" value="KAL2347788.1"/>
    <property type="molecule type" value="Genomic_DNA"/>
</dbReference>
<dbReference type="Pfam" id="PF02110">
    <property type="entry name" value="HK"/>
    <property type="match status" value="1"/>
</dbReference>
<feature type="region of interest" description="Disordered" evidence="12">
    <location>
        <begin position="123"/>
        <end position="171"/>
    </location>
</feature>
<dbReference type="InterPro" id="IPR029056">
    <property type="entry name" value="Ribokinase-like"/>
</dbReference>
<reference evidence="13 14" key="1">
    <citation type="submission" date="2024-08" db="EMBL/GenBank/DDBJ databases">
        <title>Insights into the chromosomal genome structure of Flemingia macrophylla.</title>
        <authorList>
            <person name="Ding Y."/>
            <person name="Zhao Y."/>
            <person name="Bi W."/>
            <person name="Wu M."/>
            <person name="Zhao G."/>
            <person name="Gong Y."/>
            <person name="Li W."/>
            <person name="Zhang P."/>
        </authorList>
    </citation>
    <scope>NUCLEOTIDE SEQUENCE [LARGE SCALE GENOMIC DNA]</scope>
    <source>
        <strain evidence="13">DYQJB</strain>
        <tissue evidence="13">Leaf</tissue>
    </source>
</reference>
<evidence type="ECO:0000256" key="8">
    <source>
        <dbReference type="ARBA" id="ARBA00022777"/>
    </source>
</evidence>
<keyword evidence="10" id="KW-0460">Magnesium</keyword>
<dbReference type="AlphaFoldDB" id="A0ABD1NI30"/>
<evidence type="ECO:0000256" key="9">
    <source>
        <dbReference type="ARBA" id="ARBA00022840"/>
    </source>
</evidence>
<evidence type="ECO:0000313" key="14">
    <source>
        <dbReference type="Proteomes" id="UP001603857"/>
    </source>
</evidence>
<evidence type="ECO:0000256" key="6">
    <source>
        <dbReference type="ARBA" id="ARBA00022723"/>
    </source>
</evidence>
<organism evidence="13 14">
    <name type="scientific">Flemingia macrophylla</name>
    <dbReference type="NCBI Taxonomy" id="520843"/>
    <lineage>
        <taxon>Eukaryota</taxon>
        <taxon>Viridiplantae</taxon>
        <taxon>Streptophyta</taxon>
        <taxon>Embryophyta</taxon>
        <taxon>Tracheophyta</taxon>
        <taxon>Spermatophyta</taxon>
        <taxon>Magnoliopsida</taxon>
        <taxon>eudicotyledons</taxon>
        <taxon>Gunneridae</taxon>
        <taxon>Pentapetalae</taxon>
        <taxon>rosids</taxon>
        <taxon>fabids</taxon>
        <taxon>Fabales</taxon>
        <taxon>Fabaceae</taxon>
        <taxon>Papilionoideae</taxon>
        <taxon>50 kb inversion clade</taxon>
        <taxon>NPAAA clade</taxon>
        <taxon>indigoferoid/millettioid clade</taxon>
        <taxon>Phaseoleae</taxon>
        <taxon>Flemingia</taxon>
    </lineage>
</organism>
<evidence type="ECO:0000256" key="3">
    <source>
        <dbReference type="ARBA" id="ARBA00004868"/>
    </source>
</evidence>
<gene>
    <name evidence="13" type="ORF">Fmac_001788</name>
</gene>
<evidence type="ECO:0000256" key="7">
    <source>
        <dbReference type="ARBA" id="ARBA00022741"/>
    </source>
</evidence>
<dbReference type="GO" id="GO:0005524">
    <property type="term" value="F:ATP binding"/>
    <property type="evidence" value="ECO:0007669"/>
    <property type="project" value="UniProtKB-KW"/>
</dbReference>
<dbReference type="GO" id="GO:0009228">
    <property type="term" value="P:thiamine biosynthetic process"/>
    <property type="evidence" value="ECO:0007669"/>
    <property type="project" value="UniProtKB-KW"/>
</dbReference>
<keyword evidence="9" id="KW-0067">ATP-binding</keyword>
<evidence type="ECO:0000256" key="2">
    <source>
        <dbReference type="ARBA" id="ARBA00001946"/>
    </source>
</evidence>
<comment type="catalytic activity">
    <reaction evidence="1">
        <text>5-(2-hydroxyethyl)-4-methylthiazole + ATP = 4-methyl-5-(2-phosphooxyethyl)-thiazole + ADP + H(+)</text>
        <dbReference type="Rhea" id="RHEA:24212"/>
        <dbReference type="ChEBI" id="CHEBI:15378"/>
        <dbReference type="ChEBI" id="CHEBI:17957"/>
        <dbReference type="ChEBI" id="CHEBI:30616"/>
        <dbReference type="ChEBI" id="CHEBI:58296"/>
        <dbReference type="ChEBI" id="CHEBI:456216"/>
        <dbReference type="EC" id="2.7.1.50"/>
    </reaction>
</comment>
<dbReference type="Gene3D" id="3.40.1190.20">
    <property type="match status" value="2"/>
</dbReference>
<evidence type="ECO:0000313" key="13">
    <source>
        <dbReference type="EMBL" id="KAL2347788.1"/>
    </source>
</evidence>
<feature type="compositionally biased region" description="Basic and acidic residues" evidence="12">
    <location>
        <begin position="131"/>
        <end position="146"/>
    </location>
</feature>
<comment type="caution">
    <text evidence="13">The sequence shown here is derived from an EMBL/GenBank/DDBJ whole genome shotgun (WGS) entry which is preliminary data.</text>
</comment>
<keyword evidence="8" id="KW-0418">Kinase</keyword>
<evidence type="ECO:0000256" key="4">
    <source>
        <dbReference type="ARBA" id="ARBA00012129"/>
    </source>
</evidence>
<dbReference type="InterPro" id="IPR000417">
    <property type="entry name" value="Hyethyz_kinase"/>
</dbReference>
<keyword evidence="14" id="KW-1185">Reference proteome</keyword>
<dbReference type="SUPFAM" id="SSF53613">
    <property type="entry name" value="Ribokinase-like"/>
    <property type="match status" value="2"/>
</dbReference>
<keyword evidence="11" id="KW-0784">Thiamine biosynthesis</keyword>
<sequence>MLHAVEELSNFTPHTAVLCVNVSMLYPSWLPAMNTAAKLYFDLGTPWVLDPVDASGSAKLCSDLGTPWFLDPTNASASAKLCSDLGTSWVLDPVIASASAFRFHACRQLLLLNPDLIRGNASKISPSKGEPVVERFTGESAGERSGENAAGGGGGGAEGTGSAVWGGREQK</sequence>
<keyword evidence="6" id="KW-0479">Metal-binding</keyword>
<feature type="compositionally biased region" description="Low complexity" evidence="12">
    <location>
        <begin position="160"/>
        <end position="171"/>
    </location>
</feature>
<keyword evidence="5" id="KW-0808">Transferase</keyword>
<dbReference type="GO" id="GO:0046872">
    <property type="term" value="F:metal ion binding"/>
    <property type="evidence" value="ECO:0007669"/>
    <property type="project" value="UniProtKB-KW"/>
</dbReference>
<dbReference type="EC" id="2.7.1.50" evidence="4"/>
<evidence type="ECO:0000256" key="11">
    <source>
        <dbReference type="ARBA" id="ARBA00022977"/>
    </source>
</evidence>
<dbReference type="GO" id="GO:0004417">
    <property type="term" value="F:hydroxyethylthiazole kinase activity"/>
    <property type="evidence" value="ECO:0007669"/>
    <property type="project" value="UniProtKB-EC"/>
</dbReference>
<evidence type="ECO:0000256" key="12">
    <source>
        <dbReference type="SAM" id="MobiDB-lite"/>
    </source>
</evidence>
<protein>
    <recommendedName>
        <fullName evidence="4">hydroxyethylthiazole kinase</fullName>
        <ecNumber evidence="4">2.7.1.50</ecNumber>
    </recommendedName>
</protein>
<comment type="pathway">
    <text evidence="3">Cofactor biosynthesis; thiamine diphosphate biosynthesis; 4-methyl-5-(2-phosphoethyl)-thiazole from 5-(2-hydroxyethyl)-4-methylthiazole: step 1/1.</text>
</comment>
<name>A0ABD1NI30_9FABA</name>
<accession>A0ABD1NI30</accession>
<dbReference type="Proteomes" id="UP001603857">
    <property type="component" value="Unassembled WGS sequence"/>
</dbReference>
<comment type="cofactor">
    <cofactor evidence="2">
        <name>Mg(2+)</name>
        <dbReference type="ChEBI" id="CHEBI:18420"/>
    </cofactor>
</comment>
<feature type="compositionally biased region" description="Gly residues" evidence="12">
    <location>
        <begin position="149"/>
        <end position="159"/>
    </location>
</feature>